<keyword evidence="1" id="KW-0560">Oxidoreductase</keyword>
<dbReference type="EMBL" id="JAPKFM010000009">
    <property type="protein sequence ID" value="MCX2964578.1"/>
    <property type="molecule type" value="Genomic_DNA"/>
</dbReference>
<dbReference type="Pfam" id="PF00296">
    <property type="entry name" value="Bac_luciferase"/>
    <property type="match status" value="1"/>
</dbReference>
<evidence type="ECO:0000256" key="1">
    <source>
        <dbReference type="ARBA" id="ARBA00023002"/>
    </source>
</evidence>
<dbReference type="InterPro" id="IPR036661">
    <property type="entry name" value="Luciferase-like_sf"/>
</dbReference>
<keyword evidence="4" id="KW-1185">Reference proteome</keyword>
<proteinExistence type="predicted"/>
<organism evidence="3 4">
    <name type="scientific">Gordonia aquimaris</name>
    <dbReference type="NCBI Taxonomy" id="2984863"/>
    <lineage>
        <taxon>Bacteria</taxon>
        <taxon>Bacillati</taxon>
        <taxon>Actinomycetota</taxon>
        <taxon>Actinomycetes</taxon>
        <taxon>Mycobacteriales</taxon>
        <taxon>Gordoniaceae</taxon>
        <taxon>Gordonia</taxon>
    </lineage>
</organism>
<dbReference type="InterPro" id="IPR011251">
    <property type="entry name" value="Luciferase-like_dom"/>
</dbReference>
<dbReference type="PANTHER" id="PTHR43244:SF1">
    <property type="entry name" value="5,10-METHYLENETETRAHYDROMETHANOPTERIN REDUCTASE"/>
    <property type="match status" value="1"/>
</dbReference>
<evidence type="ECO:0000313" key="3">
    <source>
        <dbReference type="EMBL" id="MCX2964578.1"/>
    </source>
</evidence>
<sequence length="380" mass="40356">MSVRTPVDPSDPRKPLPEIGYYALSRHPVNPGELVDEAALADRAGFGTAFVSERFNVKDAAVLCGAIAAATRRIGVATAATNHNTRHPIITATMGATLAELSGNRFALGLGRGIDAQWQILDVPPVTGAQLADVAEVLRTLWRGEMIVGHDGPIGSFPLLNLGVSVTPVPVMLITMSRRTLELAGRIADGVVLHTVFSDEATRRAVEIVRTAAERAGRDPASVRIWSVLATIPDGLGDAERLRRLYGRLATYLQGYPDVLMKANDWAAADLEHLRATDAFVGARGPIDATATDDEIRQLHEAIPQAWVADSATGSAAQCAATIAHQFDLGVDSVILHGAAPSELLDVLAAYRSIRPELPDLPVNPGLSAAYARVSIGDTR</sequence>
<feature type="domain" description="Luciferase-like" evidence="2">
    <location>
        <begin position="24"/>
        <end position="332"/>
    </location>
</feature>
<dbReference type="PANTHER" id="PTHR43244">
    <property type="match status" value="1"/>
</dbReference>
<dbReference type="InterPro" id="IPR022378">
    <property type="entry name" value="F420_OxRdatse_MSMEG2249_pred"/>
</dbReference>
<comment type="caution">
    <text evidence="3">The sequence shown here is derived from an EMBL/GenBank/DDBJ whole genome shotgun (WGS) entry which is preliminary data.</text>
</comment>
<dbReference type="SUPFAM" id="SSF51679">
    <property type="entry name" value="Bacterial luciferase-like"/>
    <property type="match status" value="1"/>
</dbReference>
<dbReference type="InterPro" id="IPR050564">
    <property type="entry name" value="F420-G6PD/mer"/>
</dbReference>
<evidence type="ECO:0000313" key="4">
    <source>
        <dbReference type="Proteomes" id="UP001143347"/>
    </source>
</evidence>
<protein>
    <submittedName>
        <fullName evidence="3">TIGR03857 family LLM class F420-dependent oxidoreductase</fullName>
    </submittedName>
</protein>
<dbReference type="RefSeq" id="WP_266061634.1">
    <property type="nucleotide sequence ID" value="NZ_JAPKFM010000009.1"/>
</dbReference>
<dbReference type="AlphaFoldDB" id="A0A9X3D3V4"/>
<accession>A0A9X3D3V4</accession>
<name>A0A9X3D3V4_9ACTN</name>
<evidence type="ECO:0000259" key="2">
    <source>
        <dbReference type="Pfam" id="PF00296"/>
    </source>
</evidence>
<dbReference type="NCBIfam" id="TIGR03857">
    <property type="entry name" value="F420_MSMEG_2249"/>
    <property type="match status" value="1"/>
</dbReference>
<dbReference type="GO" id="GO:0016705">
    <property type="term" value="F:oxidoreductase activity, acting on paired donors, with incorporation or reduction of molecular oxygen"/>
    <property type="evidence" value="ECO:0007669"/>
    <property type="project" value="InterPro"/>
</dbReference>
<dbReference type="Proteomes" id="UP001143347">
    <property type="component" value="Unassembled WGS sequence"/>
</dbReference>
<reference evidence="3" key="1">
    <citation type="submission" date="2022-10" db="EMBL/GenBank/DDBJ databases">
        <title>WGS of marine actinomycetes from Thailand.</title>
        <authorList>
            <person name="Thawai C."/>
        </authorList>
    </citation>
    <scope>NUCLEOTIDE SEQUENCE</scope>
    <source>
        <strain evidence="3">SW21</strain>
    </source>
</reference>
<gene>
    <name evidence="3" type="ORF">OSB52_10790</name>
</gene>
<dbReference type="Gene3D" id="3.20.20.30">
    <property type="entry name" value="Luciferase-like domain"/>
    <property type="match status" value="1"/>
</dbReference>